<dbReference type="EMBL" id="QVIA01000027">
    <property type="protein sequence ID" value="RGC26684.1"/>
    <property type="molecule type" value="Genomic_DNA"/>
</dbReference>
<dbReference type="SMART" id="SM00245">
    <property type="entry name" value="TSPc"/>
    <property type="match status" value="1"/>
</dbReference>
<dbReference type="Gene3D" id="2.30.42.10">
    <property type="match status" value="1"/>
</dbReference>
<keyword evidence="4 5" id="KW-0720">Serine protease</keyword>
<dbReference type="Proteomes" id="UP000261111">
    <property type="component" value="Unassembled WGS sequence"/>
</dbReference>
<dbReference type="InterPro" id="IPR041489">
    <property type="entry name" value="PDZ_6"/>
</dbReference>
<dbReference type="InterPro" id="IPR001478">
    <property type="entry name" value="PDZ"/>
</dbReference>
<dbReference type="Gene3D" id="3.30.750.44">
    <property type="match status" value="1"/>
</dbReference>
<dbReference type="InterPro" id="IPR005151">
    <property type="entry name" value="Tail-specific_protease"/>
</dbReference>
<dbReference type="Pfam" id="PF03572">
    <property type="entry name" value="Peptidase_S41"/>
    <property type="match status" value="1"/>
</dbReference>
<dbReference type="GO" id="GO:0006508">
    <property type="term" value="P:proteolysis"/>
    <property type="evidence" value="ECO:0007669"/>
    <property type="project" value="UniProtKB-KW"/>
</dbReference>
<dbReference type="PANTHER" id="PTHR32060:SF30">
    <property type="entry name" value="CARBOXY-TERMINAL PROCESSING PROTEASE CTPA"/>
    <property type="match status" value="1"/>
</dbReference>
<dbReference type="InterPro" id="IPR036034">
    <property type="entry name" value="PDZ_sf"/>
</dbReference>
<evidence type="ECO:0000259" key="7">
    <source>
        <dbReference type="PROSITE" id="PS50106"/>
    </source>
</evidence>
<comment type="caution">
    <text evidence="8">The sequence shown here is derived from an EMBL/GenBank/DDBJ whole genome shotgun (WGS) entry which is preliminary data.</text>
</comment>
<dbReference type="SMART" id="SM00228">
    <property type="entry name" value="PDZ"/>
    <property type="match status" value="1"/>
</dbReference>
<dbReference type="PROSITE" id="PS50106">
    <property type="entry name" value="PDZ"/>
    <property type="match status" value="1"/>
</dbReference>
<dbReference type="Gene3D" id="3.90.226.10">
    <property type="entry name" value="2-enoyl-CoA Hydratase, Chain A, domain 1"/>
    <property type="match status" value="1"/>
</dbReference>
<sequence length="402" mass="44075">MDHKKSFIKGALSGALIMLLIVILGSGVWKAVSVRMAGGEAEAAQISAESETDKKLNMLSNVIDQYYLYGDDIDEKAMQDGIYNGYASGLGDPYTVYYNEEQTRDLLESTTGEYSGIGATLLQNYQTRQVTIGNIYKDSPAEEAGLKTGDTLYQVDDHVIDKEDLSEIVSWIKGEEGTEVALHVYRGENAEEVVCTATRRKIETQTVEYEMKEDQIGYLRILEFDTVTLKQFENALTDLENQGMKGLVIDLRSNPGGNLDTVVDMLRMILPEGTIVSTKDKDGNVIEEKNEEDHEFKKPLAVLVNQASASASEIFAGAVQDYGVGKIVGMTTYGKGVVQQLVNLGDGTCLKVTIAEYFTAAGRSINKKGITPDVEVEYVADPDHEDADNQLDKAIEVVTEGL</sequence>
<evidence type="ECO:0000256" key="2">
    <source>
        <dbReference type="ARBA" id="ARBA00022670"/>
    </source>
</evidence>
<dbReference type="GO" id="GO:0007165">
    <property type="term" value="P:signal transduction"/>
    <property type="evidence" value="ECO:0007669"/>
    <property type="project" value="TreeGrafter"/>
</dbReference>
<dbReference type="NCBIfam" id="TIGR00225">
    <property type="entry name" value="prc"/>
    <property type="match status" value="1"/>
</dbReference>
<dbReference type="SUPFAM" id="SSF50156">
    <property type="entry name" value="PDZ domain-like"/>
    <property type="match status" value="1"/>
</dbReference>
<dbReference type="InterPro" id="IPR004447">
    <property type="entry name" value="Peptidase_S41A"/>
</dbReference>
<dbReference type="GO" id="GO:0008236">
    <property type="term" value="F:serine-type peptidase activity"/>
    <property type="evidence" value="ECO:0007669"/>
    <property type="project" value="UniProtKB-KW"/>
</dbReference>
<evidence type="ECO:0000256" key="3">
    <source>
        <dbReference type="ARBA" id="ARBA00022801"/>
    </source>
</evidence>
<dbReference type="Pfam" id="PF17820">
    <property type="entry name" value="PDZ_6"/>
    <property type="match status" value="1"/>
</dbReference>
<evidence type="ECO:0000256" key="6">
    <source>
        <dbReference type="SAM" id="Phobius"/>
    </source>
</evidence>
<dbReference type="GO" id="GO:0030288">
    <property type="term" value="C:outer membrane-bounded periplasmic space"/>
    <property type="evidence" value="ECO:0007669"/>
    <property type="project" value="TreeGrafter"/>
</dbReference>
<name>A0A3E2WIA1_9FIRM</name>
<dbReference type="AlphaFoldDB" id="A0A3E2WIA1"/>
<evidence type="ECO:0000313" key="9">
    <source>
        <dbReference type="Proteomes" id="UP000261111"/>
    </source>
</evidence>
<gene>
    <name evidence="8" type="ORF">DWX41_19180</name>
</gene>
<evidence type="ECO:0000256" key="4">
    <source>
        <dbReference type="ARBA" id="ARBA00022825"/>
    </source>
</evidence>
<dbReference type="RefSeq" id="WP_117441217.1">
    <property type="nucleotide sequence ID" value="NZ_QVIA01000027.1"/>
</dbReference>
<protein>
    <submittedName>
        <fullName evidence="8">S41 family peptidase</fullName>
    </submittedName>
</protein>
<proteinExistence type="inferred from homology"/>
<dbReference type="GO" id="GO:0004175">
    <property type="term" value="F:endopeptidase activity"/>
    <property type="evidence" value="ECO:0007669"/>
    <property type="project" value="TreeGrafter"/>
</dbReference>
<dbReference type="GeneID" id="93333002"/>
<dbReference type="InterPro" id="IPR029045">
    <property type="entry name" value="ClpP/crotonase-like_dom_sf"/>
</dbReference>
<dbReference type="PANTHER" id="PTHR32060">
    <property type="entry name" value="TAIL-SPECIFIC PROTEASE"/>
    <property type="match status" value="1"/>
</dbReference>
<evidence type="ECO:0000313" key="8">
    <source>
        <dbReference type="EMBL" id="RGC26684.1"/>
    </source>
</evidence>
<dbReference type="SUPFAM" id="SSF52096">
    <property type="entry name" value="ClpP/crotonase"/>
    <property type="match status" value="1"/>
</dbReference>
<feature type="domain" description="PDZ" evidence="7">
    <location>
        <begin position="103"/>
        <end position="173"/>
    </location>
</feature>
<accession>A0A3E2WIA1</accession>
<keyword evidence="6" id="KW-0812">Transmembrane</keyword>
<comment type="similarity">
    <text evidence="1 5">Belongs to the peptidase S41A family.</text>
</comment>
<keyword evidence="6" id="KW-1133">Transmembrane helix</keyword>
<keyword evidence="2 5" id="KW-0645">Protease</keyword>
<keyword evidence="3 5" id="KW-0378">Hydrolase</keyword>
<evidence type="ECO:0000256" key="5">
    <source>
        <dbReference type="RuleBase" id="RU004404"/>
    </source>
</evidence>
<dbReference type="CDD" id="cd07560">
    <property type="entry name" value="Peptidase_S41_CPP"/>
    <property type="match status" value="1"/>
</dbReference>
<feature type="transmembrane region" description="Helical" evidence="6">
    <location>
        <begin position="7"/>
        <end position="29"/>
    </location>
</feature>
<evidence type="ECO:0000256" key="1">
    <source>
        <dbReference type="ARBA" id="ARBA00009179"/>
    </source>
</evidence>
<organism evidence="8 9">
    <name type="scientific">Hungatella hathewayi</name>
    <dbReference type="NCBI Taxonomy" id="154046"/>
    <lineage>
        <taxon>Bacteria</taxon>
        <taxon>Bacillati</taxon>
        <taxon>Bacillota</taxon>
        <taxon>Clostridia</taxon>
        <taxon>Lachnospirales</taxon>
        <taxon>Lachnospiraceae</taxon>
        <taxon>Hungatella</taxon>
    </lineage>
</organism>
<reference evidence="8 9" key="1">
    <citation type="submission" date="2018-08" db="EMBL/GenBank/DDBJ databases">
        <title>A genome reference for cultivated species of the human gut microbiota.</title>
        <authorList>
            <person name="Zou Y."/>
            <person name="Xue W."/>
            <person name="Luo G."/>
        </authorList>
    </citation>
    <scope>NUCLEOTIDE SEQUENCE [LARGE SCALE GENOMIC DNA]</scope>
    <source>
        <strain evidence="8 9">AF19-21</strain>
    </source>
</reference>
<keyword evidence="6" id="KW-0472">Membrane</keyword>